<dbReference type="GO" id="GO:0009228">
    <property type="term" value="P:thiamine biosynthetic process"/>
    <property type="evidence" value="ECO:0007669"/>
    <property type="project" value="UniProtKB-KW"/>
</dbReference>
<evidence type="ECO:0000256" key="7">
    <source>
        <dbReference type="ARBA" id="ARBA00022898"/>
    </source>
</evidence>
<dbReference type="InterPro" id="IPR027939">
    <property type="entry name" value="NMT1/THI5"/>
</dbReference>
<dbReference type="PANTHER" id="PTHR31528">
    <property type="entry name" value="4-AMINO-5-HYDROXYMETHYL-2-METHYLPYRIMIDINE PHOSPHATE SYNTHASE THI11-RELATED"/>
    <property type="match status" value="1"/>
</dbReference>
<dbReference type="PATRIC" id="fig|391937.3.peg.3037"/>
<evidence type="ECO:0000256" key="11">
    <source>
        <dbReference type="ARBA" id="ARBA00048179"/>
    </source>
</evidence>
<evidence type="ECO:0000259" key="12">
    <source>
        <dbReference type="Pfam" id="PF09084"/>
    </source>
</evidence>
<dbReference type="PANTHER" id="PTHR31528:SF1">
    <property type="entry name" value="4-AMINO-5-HYDROXYMETHYL-2-METHYLPYRIMIDINE PHOSPHATE SYNTHASE THI11-RELATED"/>
    <property type="match status" value="1"/>
</dbReference>
<dbReference type="EMBL" id="AMRM01000016">
    <property type="protein sequence ID" value="EKF18184.1"/>
    <property type="molecule type" value="Genomic_DNA"/>
</dbReference>
<evidence type="ECO:0000256" key="2">
    <source>
        <dbReference type="ARBA" id="ARBA00004948"/>
    </source>
</evidence>
<proteinExistence type="inferred from homology"/>
<dbReference type="Pfam" id="PF09084">
    <property type="entry name" value="NMT1"/>
    <property type="match status" value="1"/>
</dbReference>
<comment type="similarity">
    <text evidence="3">Belongs to the NMT1/THI5 family.</text>
</comment>
<keyword evidence="14" id="KW-1185">Reference proteome</keyword>
<comment type="subunit">
    <text evidence="4">Homodimer.</text>
</comment>
<dbReference type="Gene3D" id="3.40.190.10">
    <property type="entry name" value="Periplasmic binding protein-like II"/>
    <property type="match status" value="2"/>
</dbReference>
<evidence type="ECO:0000256" key="3">
    <source>
        <dbReference type="ARBA" id="ARBA00009406"/>
    </source>
</evidence>
<keyword evidence="5" id="KW-0808">Transferase</keyword>
<comment type="pathway">
    <text evidence="2">Cofactor biosynthesis; thiamine diphosphate biosynthesis.</text>
</comment>
<dbReference type="eggNOG" id="COG0715">
    <property type="taxonomic scope" value="Bacteria"/>
</dbReference>
<keyword evidence="7" id="KW-0663">Pyridoxal phosphate</keyword>
<dbReference type="AlphaFoldDB" id="K2LKD7"/>
<gene>
    <name evidence="13" type="ORF">NA2_14767</name>
</gene>
<evidence type="ECO:0000256" key="5">
    <source>
        <dbReference type="ARBA" id="ARBA00022679"/>
    </source>
</evidence>
<sequence length="315" mass="33729">MAALAAGPAGAAEEISFNMAWLPQGSVAGPIIAEAKGWFDEAGLDVTLSRGYGGSRTANEVDQGMFTVGYVDPINVGLNRQNGGSLRMIGVINGVWPAGVCYVKKDDGDQRDIDDLIGLKMGGGAASPVHNILPAWLEMNGRKHDEIPLLRLEPAVVDASLLEGRIDLAECWRASNRAVLQKIAREAGKQVGWIEYSDHGLDAYGSGFVATEASIAEKPEALRAFLKASYRGYEFAMEEPEAAADILIAAYPSLDREITLQQIKELASLLAPSGKVETTFDTDRIGATHALMVKAFDLKPDAVKPDQLFTNALAE</sequence>
<accession>K2LKD7</accession>
<reference evidence="13 14" key="1">
    <citation type="journal article" date="2012" name="J. Bacteriol.">
        <title>Genome Sequence of Nitratireductor pacificus Type Strain pht-3B.</title>
        <authorList>
            <person name="Lai Q."/>
            <person name="Li G."/>
            <person name="Shao Z."/>
        </authorList>
    </citation>
    <scope>NUCLEOTIDE SEQUENCE [LARGE SCALE GENOMIC DNA]</scope>
    <source>
        <strain evidence="14">pht-3B</strain>
    </source>
</reference>
<keyword evidence="9" id="KW-0408">Iron</keyword>
<dbReference type="Proteomes" id="UP000006786">
    <property type="component" value="Unassembled WGS sequence"/>
</dbReference>
<evidence type="ECO:0000256" key="8">
    <source>
        <dbReference type="ARBA" id="ARBA00022977"/>
    </source>
</evidence>
<dbReference type="InterPro" id="IPR015168">
    <property type="entry name" value="SsuA/THI5"/>
</dbReference>
<evidence type="ECO:0000256" key="9">
    <source>
        <dbReference type="ARBA" id="ARBA00023004"/>
    </source>
</evidence>
<evidence type="ECO:0000256" key="1">
    <source>
        <dbReference type="ARBA" id="ARBA00003469"/>
    </source>
</evidence>
<dbReference type="STRING" id="391937.NA2_14767"/>
<evidence type="ECO:0000313" key="14">
    <source>
        <dbReference type="Proteomes" id="UP000006786"/>
    </source>
</evidence>
<evidence type="ECO:0000313" key="13">
    <source>
        <dbReference type="EMBL" id="EKF18184.1"/>
    </source>
</evidence>
<keyword evidence="8" id="KW-0784">Thiamine biosynthesis</keyword>
<dbReference type="GO" id="GO:0016740">
    <property type="term" value="F:transferase activity"/>
    <property type="evidence" value="ECO:0007669"/>
    <property type="project" value="UniProtKB-KW"/>
</dbReference>
<evidence type="ECO:0000256" key="10">
    <source>
        <dbReference type="ARBA" id="ARBA00033171"/>
    </source>
</evidence>
<feature type="domain" description="SsuA/THI5-like" evidence="12">
    <location>
        <begin position="27"/>
        <end position="243"/>
    </location>
</feature>
<keyword evidence="6" id="KW-0479">Metal-binding</keyword>
<evidence type="ECO:0000256" key="6">
    <source>
        <dbReference type="ARBA" id="ARBA00022723"/>
    </source>
</evidence>
<name>K2LKD7_9HYPH</name>
<comment type="function">
    <text evidence="1">Responsible for the formation of the pyrimidine heterocycle in the thiamine biosynthesis pathway. Catalyzes the formation of hydroxymethylpyrimidine phosphate (HMP-P) from histidine and pyridoxal phosphate (PLP). The protein uses PLP and the active site histidine to form HMP-P, generating an inactive enzyme. The enzyme can only undergo a single turnover, which suggests it is a suicide enzyme.</text>
</comment>
<protein>
    <recommendedName>
        <fullName evidence="10">Thiamine pyrimidine synthase</fullName>
    </recommendedName>
</protein>
<comment type="caution">
    <text evidence="13">The sequence shown here is derived from an EMBL/GenBank/DDBJ whole genome shotgun (WGS) entry which is preliminary data.</text>
</comment>
<organism evidence="13 14">
    <name type="scientific">Nitratireductor pacificus pht-3B</name>
    <dbReference type="NCBI Taxonomy" id="391937"/>
    <lineage>
        <taxon>Bacteria</taxon>
        <taxon>Pseudomonadati</taxon>
        <taxon>Pseudomonadota</taxon>
        <taxon>Alphaproteobacteria</taxon>
        <taxon>Hyphomicrobiales</taxon>
        <taxon>Phyllobacteriaceae</taxon>
        <taxon>Nitratireductor</taxon>
    </lineage>
</organism>
<evidence type="ECO:0000256" key="4">
    <source>
        <dbReference type="ARBA" id="ARBA00011738"/>
    </source>
</evidence>
<dbReference type="SUPFAM" id="SSF53850">
    <property type="entry name" value="Periplasmic binding protein-like II"/>
    <property type="match status" value="1"/>
</dbReference>
<dbReference type="GO" id="GO:0046872">
    <property type="term" value="F:metal ion binding"/>
    <property type="evidence" value="ECO:0007669"/>
    <property type="project" value="UniProtKB-KW"/>
</dbReference>
<comment type="catalytic activity">
    <reaction evidence="11">
        <text>N(6)-(pyridoxal phosphate)-L-lysyl-[4-amino-5-hydroxymethyl-2-methylpyrimidine phosphate synthase] + L-histidyl-[4-amino-5-hydroxymethyl-2-methylpyrimidine phosphate synthase] + 2 Fe(3+) + 4 H2O = L-lysyl-[4-amino-5-hydroxymethyl-2-methylpyrimidine phosphate synthase] + (2S)-2-amino-5-hydroxy-4-oxopentanoyl-[4-amino-5-hydroxymethyl-2-methylpyrimidine phosphate synthase] + 4-amino-2-methyl-5-(phosphooxymethyl)pyrimidine + 3-oxopropanoate + 2 Fe(2+) + 2 H(+)</text>
        <dbReference type="Rhea" id="RHEA:65756"/>
        <dbReference type="Rhea" id="RHEA-COMP:16892"/>
        <dbReference type="Rhea" id="RHEA-COMP:16893"/>
        <dbReference type="Rhea" id="RHEA-COMP:16894"/>
        <dbReference type="Rhea" id="RHEA-COMP:16895"/>
        <dbReference type="ChEBI" id="CHEBI:15377"/>
        <dbReference type="ChEBI" id="CHEBI:15378"/>
        <dbReference type="ChEBI" id="CHEBI:29033"/>
        <dbReference type="ChEBI" id="CHEBI:29034"/>
        <dbReference type="ChEBI" id="CHEBI:29969"/>
        <dbReference type="ChEBI" id="CHEBI:29979"/>
        <dbReference type="ChEBI" id="CHEBI:33190"/>
        <dbReference type="ChEBI" id="CHEBI:58354"/>
        <dbReference type="ChEBI" id="CHEBI:143915"/>
        <dbReference type="ChEBI" id="CHEBI:157692"/>
    </reaction>
    <physiologicalReaction direction="left-to-right" evidence="11">
        <dbReference type="Rhea" id="RHEA:65757"/>
    </physiologicalReaction>
</comment>